<comment type="catalytic activity">
    <reaction evidence="1 8">
        <text>Exonucleolytic cleavage in the 3'- to 5'-direction to yield nucleoside 5'-phosphates.</text>
        <dbReference type="EC" id="3.1.13.1"/>
    </reaction>
</comment>
<dbReference type="SMART" id="SM00357">
    <property type="entry name" value="CSP"/>
    <property type="match status" value="2"/>
</dbReference>
<reference evidence="10 11" key="1">
    <citation type="submission" date="2019-02" db="EMBL/GenBank/DDBJ databases">
        <title>Genomic Encyclopedia of Type Strains, Phase IV (KMG-IV): sequencing the most valuable type-strain genomes for metagenomic binning, comparative biology and taxonomic classification.</title>
        <authorList>
            <person name="Goeker M."/>
        </authorList>
    </citation>
    <scope>NUCLEOTIDE SEQUENCE [LARGE SCALE GENOMIC DNA]</scope>
    <source>
        <strain evidence="10 11">DSM 17196</strain>
    </source>
</reference>
<dbReference type="GO" id="GO:0008859">
    <property type="term" value="F:exoribonuclease II activity"/>
    <property type="evidence" value="ECO:0007669"/>
    <property type="project" value="UniProtKB-UniRule"/>
</dbReference>
<dbReference type="InterPro" id="IPR011129">
    <property type="entry name" value="CSD"/>
</dbReference>
<dbReference type="RefSeq" id="WP_130285186.1">
    <property type="nucleotide sequence ID" value="NZ_SGXE01000001.1"/>
</dbReference>
<comment type="caution">
    <text evidence="10">The sequence shown here is derived from an EMBL/GenBank/DDBJ whole genome shotgun (WGS) entry which is preliminary data.</text>
</comment>
<dbReference type="CDD" id="cd04471">
    <property type="entry name" value="S1_RNase_R"/>
    <property type="match status" value="1"/>
</dbReference>
<dbReference type="PROSITE" id="PS01175">
    <property type="entry name" value="RIBONUCLEASE_II"/>
    <property type="match status" value="1"/>
</dbReference>
<dbReference type="InterPro" id="IPR003029">
    <property type="entry name" value="S1_domain"/>
</dbReference>
<dbReference type="Pfam" id="PF08206">
    <property type="entry name" value="OB_RNB"/>
    <property type="match status" value="1"/>
</dbReference>
<dbReference type="GO" id="GO:0003723">
    <property type="term" value="F:RNA binding"/>
    <property type="evidence" value="ECO:0007669"/>
    <property type="project" value="UniProtKB-UniRule"/>
</dbReference>
<protein>
    <recommendedName>
        <fullName evidence="8">Ribonuclease R</fullName>
        <shortName evidence="8">RNase R</shortName>
        <ecNumber evidence="8">3.1.13.1</ecNumber>
    </recommendedName>
</protein>
<dbReference type="PANTHER" id="PTHR23355">
    <property type="entry name" value="RIBONUCLEASE"/>
    <property type="match status" value="1"/>
</dbReference>
<dbReference type="AlphaFoldDB" id="A0A4Q7PHC6"/>
<evidence type="ECO:0000256" key="3">
    <source>
        <dbReference type="ARBA" id="ARBA00022490"/>
    </source>
</evidence>
<dbReference type="HAMAP" id="MF_01895">
    <property type="entry name" value="RNase_R"/>
    <property type="match status" value="1"/>
</dbReference>
<dbReference type="InterPro" id="IPR012340">
    <property type="entry name" value="NA-bd_OB-fold"/>
</dbReference>
<keyword evidence="3 8" id="KW-0963">Cytoplasm</keyword>
<evidence type="ECO:0000259" key="9">
    <source>
        <dbReference type="PROSITE" id="PS50126"/>
    </source>
</evidence>
<comment type="function">
    <text evidence="8">3'-5' exoribonuclease that releases 5'-nucleoside monophosphates and is involved in maturation of structured RNAs.</text>
</comment>
<dbReference type="InterPro" id="IPR050180">
    <property type="entry name" value="RNR_Ribonuclease"/>
</dbReference>
<evidence type="ECO:0000256" key="8">
    <source>
        <dbReference type="HAMAP-Rule" id="MF_01895"/>
    </source>
</evidence>
<keyword evidence="5 8" id="KW-0378">Hydrolase</keyword>
<evidence type="ECO:0000256" key="5">
    <source>
        <dbReference type="ARBA" id="ARBA00022801"/>
    </source>
</evidence>
<keyword evidence="6 8" id="KW-0269">Exonuclease</keyword>
<evidence type="ECO:0000256" key="2">
    <source>
        <dbReference type="ARBA" id="ARBA00004496"/>
    </source>
</evidence>
<dbReference type="EMBL" id="SGXE01000001">
    <property type="protein sequence ID" value="RZS99338.1"/>
    <property type="molecule type" value="Genomic_DNA"/>
</dbReference>
<evidence type="ECO:0000256" key="4">
    <source>
        <dbReference type="ARBA" id="ARBA00022722"/>
    </source>
</evidence>
<dbReference type="PROSITE" id="PS50126">
    <property type="entry name" value="S1"/>
    <property type="match status" value="1"/>
</dbReference>
<gene>
    <name evidence="8" type="primary">rnr</name>
    <name evidence="10" type="ORF">EV197_0548</name>
</gene>
<dbReference type="SUPFAM" id="SSF50249">
    <property type="entry name" value="Nucleic acid-binding proteins"/>
    <property type="match status" value="3"/>
</dbReference>
<dbReference type="NCBIfam" id="TIGR02063">
    <property type="entry name" value="RNase_R"/>
    <property type="match status" value="1"/>
</dbReference>
<dbReference type="InterPro" id="IPR040476">
    <property type="entry name" value="CSD2"/>
</dbReference>
<sequence length="738" mass="84795">MSRNNRRTKRKKSPKIPNLTEGILKILKADPTKSFNYKQIAAKFGVDDPSSRNQIIKKLSQLAAKKQIEEVERGKFKVVLQGNLYKGILDITSKGAGYVMVEELEQDIYIPANNLNKALDGDEVEVYIYKRKRRGKSEGEIAKILKRNKDEFVGVIEIQKNYAFVNTQNTKMYTDVFVPKNKINKAENGDKVVVKLEDWPENADSPFGRVTQVLGKPGEHNTEIHAILAQYGLPYEFPEEVETYANELDTSIKADEIKKRRDLRDTLTFTIDPKDAKDFDDALSFRVLENGNFEVGIHIADVSHYVQPGTILDDEAYERATSVYLVDRVVPMLPEVLSNNACSLRPHEEKYTFSAIFELDHKAEVQKHWFGRTVTYSDSRFAYEEAQHIIETKDTKIPAEISLTNKEYVVDPAIAEAIMKLDELAKIMRAKRMRNGAISFDKVEVKFNLNETNEPVGVYFKTSKDANKLIEEFMLLANRKVAEFIGKPSKSNKDSRTFVYRIHDEPDDEKLASLQNIIKRFGYKLNLKDRKTTTQSLNSLLQDVQGKKEQNLVDTLAIRSMSKAEYSTHNIGHYGLAFDYYSHFTSPIRRYPDIMAHRLLQHYLDKGKSVAEETYEEKCKHSSDMENLAASAERDSIKYMQIKFMKDHQDEEFLGVISGVTEWGIYIEIIANKCEGMVRLRDISDDHYVFDPDEYAIIGQRTKQIYQLGDEVYVKVKNADLIKRHLDFTLLGARADVE</sequence>
<dbReference type="SMART" id="SM00316">
    <property type="entry name" value="S1"/>
    <property type="match status" value="1"/>
</dbReference>
<accession>A0A4Q7PHC6</accession>
<dbReference type="NCBIfam" id="TIGR00358">
    <property type="entry name" value="3_prime_RNase"/>
    <property type="match status" value="1"/>
</dbReference>
<comment type="similarity">
    <text evidence="8">Belongs to the RNR ribonuclease family. RNase R subfamily.</text>
</comment>
<dbReference type="PANTHER" id="PTHR23355:SF9">
    <property type="entry name" value="DIS3-LIKE EXONUCLEASE 2"/>
    <property type="match status" value="1"/>
</dbReference>
<evidence type="ECO:0000313" key="10">
    <source>
        <dbReference type="EMBL" id="RZS99338.1"/>
    </source>
</evidence>
<keyword evidence="7 8" id="KW-0694">RNA-binding</keyword>
<evidence type="ECO:0000256" key="1">
    <source>
        <dbReference type="ARBA" id="ARBA00001849"/>
    </source>
</evidence>
<proteinExistence type="inferred from homology"/>
<evidence type="ECO:0000256" key="7">
    <source>
        <dbReference type="ARBA" id="ARBA00022884"/>
    </source>
</evidence>
<organism evidence="10 11">
    <name type="scientific">Aquimarina brevivitae</name>
    <dbReference type="NCBI Taxonomy" id="323412"/>
    <lineage>
        <taxon>Bacteria</taxon>
        <taxon>Pseudomonadati</taxon>
        <taxon>Bacteroidota</taxon>
        <taxon>Flavobacteriia</taxon>
        <taxon>Flavobacteriales</taxon>
        <taxon>Flavobacteriaceae</taxon>
        <taxon>Aquimarina</taxon>
    </lineage>
</organism>
<dbReference type="InterPro" id="IPR001900">
    <property type="entry name" value="RNase_II/R"/>
</dbReference>
<dbReference type="Pfam" id="PF00773">
    <property type="entry name" value="RNB"/>
    <property type="match status" value="1"/>
</dbReference>
<dbReference type="InterPro" id="IPR004476">
    <property type="entry name" value="RNase_II/RNase_R"/>
</dbReference>
<dbReference type="OrthoDB" id="9764149at2"/>
<dbReference type="SMART" id="SM00955">
    <property type="entry name" value="RNB"/>
    <property type="match status" value="1"/>
</dbReference>
<dbReference type="InterPro" id="IPR013223">
    <property type="entry name" value="RNase_B_OB_dom"/>
</dbReference>
<dbReference type="EC" id="3.1.13.1" evidence="8"/>
<dbReference type="Proteomes" id="UP000292262">
    <property type="component" value="Unassembled WGS sequence"/>
</dbReference>
<name>A0A4Q7PHC6_9FLAO</name>
<dbReference type="Pfam" id="PF00575">
    <property type="entry name" value="S1"/>
    <property type="match status" value="1"/>
</dbReference>
<dbReference type="GO" id="GO:0005829">
    <property type="term" value="C:cytosol"/>
    <property type="evidence" value="ECO:0007669"/>
    <property type="project" value="UniProtKB-ARBA"/>
</dbReference>
<keyword evidence="11" id="KW-1185">Reference proteome</keyword>
<dbReference type="Gene3D" id="2.40.50.140">
    <property type="entry name" value="Nucleic acid-binding proteins"/>
    <property type="match status" value="3"/>
</dbReference>
<dbReference type="InterPro" id="IPR022966">
    <property type="entry name" value="RNase_II/R_CS"/>
</dbReference>
<dbReference type="InterPro" id="IPR011805">
    <property type="entry name" value="RNase_R"/>
</dbReference>
<feature type="domain" description="S1 motif" evidence="9">
    <location>
        <begin position="650"/>
        <end position="731"/>
    </location>
</feature>
<dbReference type="GO" id="GO:0006402">
    <property type="term" value="P:mRNA catabolic process"/>
    <property type="evidence" value="ECO:0007669"/>
    <property type="project" value="TreeGrafter"/>
</dbReference>
<dbReference type="Pfam" id="PF17876">
    <property type="entry name" value="CSD2"/>
    <property type="match status" value="1"/>
</dbReference>
<keyword evidence="4 8" id="KW-0540">Nuclease</keyword>
<comment type="subcellular location">
    <subcellularLocation>
        <location evidence="2 8">Cytoplasm</location>
    </subcellularLocation>
</comment>
<evidence type="ECO:0000313" key="11">
    <source>
        <dbReference type="Proteomes" id="UP000292262"/>
    </source>
</evidence>
<evidence type="ECO:0000256" key="6">
    <source>
        <dbReference type="ARBA" id="ARBA00022839"/>
    </source>
</evidence>